<name>A0A239E8V0_9BACT</name>
<evidence type="ECO:0000313" key="3">
    <source>
        <dbReference type="Proteomes" id="UP000198432"/>
    </source>
</evidence>
<keyword evidence="3" id="KW-1185">Reference proteome</keyword>
<dbReference type="AlphaFoldDB" id="A0A239E8V0"/>
<evidence type="ECO:0000256" key="1">
    <source>
        <dbReference type="SAM" id="MobiDB-lite"/>
    </source>
</evidence>
<gene>
    <name evidence="2" type="ORF">SAMN06296052_10625</name>
</gene>
<accession>A0A239E8V0</accession>
<organism evidence="2 3">
    <name type="scientific">Pontibacter ummariensis</name>
    <dbReference type="NCBI Taxonomy" id="1610492"/>
    <lineage>
        <taxon>Bacteria</taxon>
        <taxon>Pseudomonadati</taxon>
        <taxon>Bacteroidota</taxon>
        <taxon>Cytophagia</taxon>
        <taxon>Cytophagales</taxon>
        <taxon>Hymenobacteraceae</taxon>
        <taxon>Pontibacter</taxon>
    </lineage>
</organism>
<reference evidence="3" key="1">
    <citation type="submission" date="2017-06" db="EMBL/GenBank/DDBJ databases">
        <authorList>
            <person name="Varghese N."/>
            <person name="Submissions S."/>
        </authorList>
    </citation>
    <scope>NUCLEOTIDE SEQUENCE [LARGE SCALE GENOMIC DNA]</scope>
    <source>
        <strain evidence="3">NKM1</strain>
    </source>
</reference>
<feature type="compositionally biased region" description="Basic and acidic residues" evidence="1">
    <location>
        <begin position="32"/>
        <end position="41"/>
    </location>
</feature>
<protein>
    <submittedName>
        <fullName evidence="2">Uncharacterized protein</fullName>
    </submittedName>
</protein>
<feature type="region of interest" description="Disordered" evidence="1">
    <location>
        <begin position="1"/>
        <end position="52"/>
    </location>
</feature>
<feature type="compositionally biased region" description="Basic and acidic residues" evidence="1">
    <location>
        <begin position="1"/>
        <end position="10"/>
    </location>
</feature>
<evidence type="ECO:0000313" key="2">
    <source>
        <dbReference type="EMBL" id="SNS40304.1"/>
    </source>
</evidence>
<dbReference type="EMBL" id="FZOQ01000006">
    <property type="protein sequence ID" value="SNS40304.1"/>
    <property type="molecule type" value="Genomic_DNA"/>
</dbReference>
<proteinExistence type="predicted"/>
<sequence length="52" mass="5978">MLTEGKKVKTMETLTETPSTYAQSSTDPEACWESRPDDWHGTKNHSRHSLDR</sequence>
<dbReference type="Proteomes" id="UP000198432">
    <property type="component" value="Unassembled WGS sequence"/>
</dbReference>
<feature type="compositionally biased region" description="Basic residues" evidence="1">
    <location>
        <begin position="42"/>
        <end position="52"/>
    </location>
</feature>
<feature type="compositionally biased region" description="Polar residues" evidence="1">
    <location>
        <begin position="12"/>
        <end position="27"/>
    </location>
</feature>